<protein>
    <recommendedName>
        <fullName evidence="3">DUF1385 domain-containing protein</fullName>
    </recommendedName>
</protein>
<evidence type="ECO:0000313" key="2">
    <source>
        <dbReference type="EMBL" id="GAF90486.1"/>
    </source>
</evidence>
<comment type="caution">
    <text evidence="2">The sequence shown here is derived from an EMBL/GenBank/DDBJ whole genome shotgun (WGS) entry which is preliminary data.</text>
</comment>
<keyword evidence="1" id="KW-1133">Transmembrane helix</keyword>
<proteinExistence type="predicted"/>
<feature type="transmembrane region" description="Helical" evidence="1">
    <location>
        <begin position="142"/>
        <end position="162"/>
    </location>
</feature>
<name>X0TTH2_9ZZZZ</name>
<accession>X0TTH2</accession>
<dbReference type="EMBL" id="BARS01015440">
    <property type="protein sequence ID" value="GAF90486.1"/>
    <property type="molecule type" value="Genomic_DNA"/>
</dbReference>
<feature type="transmembrane region" description="Helical" evidence="1">
    <location>
        <begin position="108"/>
        <end position="130"/>
    </location>
</feature>
<dbReference type="Pfam" id="PF07136">
    <property type="entry name" value="DUF1385"/>
    <property type="match status" value="1"/>
</dbReference>
<dbReference type="InterPro" id="IPR010787">
    <property type="entry name" value="DUF1385"/>
</dbReference>
<gene>
    <name evidence="2" type="ORF">S01H1_25549</name>
</gene>
<dbReference type="AlphaFoldDB" id="X0TTH2"/>
<evidence type="ECO:0008006" key="3">
    <source>
        <dbReference type="Google" id="ProtNLM"/>
    </source>
</evidence>
<keyword evidence="1" id="KW-0812">Transmembrane</keyword>
<reference evidence="2" key="1">
    <citation type="journal article" date="2014" name="Front. Microbiol.">
        <title>High frequency of phylogenetically diverse reductive dehalogenase-homologous genes in deep subseafloor sedimentary metagenomes.</title>
        <authorList>
            <person name="Kawai M."/>
            <person name="Futagami T."/>
            <person name="Toyoda A."/>
            <person name="Takaki Y."/>
            <person name="Nishi S."/>
            <person name="Hori S."/>
            <person name="Arai W."/>
            <person name="Tsubouchi T."/>
            <person name="Morono Y."/>
            <person name="Uchiyama I."/>
            <person name="Ito T."/>
            <person name="Fujiyama A."/>
            <person name="Inagaki F."/>
            <person name="Takami H."/>
        </authorList>
    </citation>
    <scope>NUCLEOTIDE SEQUENCE</scope>
    <source>
        <strain evidence="2">Expedition CK06-06</strain>
    </source>
</reference>
<dbReference type="PANTHER" id="PTHR42867">
    <property type="entry name" value="MEMBRANE PROTEIN-RELATED"/>
    <property type="match status" value="1"/>
</dbReference>
<organism evidence="2">
    <name type="scientific">marine sediment metagenome</name>
    <dbReference type="NCBI Taxonomy" id="412755"/>
    <lineage>
        <taxon>unclassified sequences</taxon>
        <taxon>metagenomes</taxon>
        <taxon>ecological metagenomes</taxon>
    </lineage>
</organism>
<evidence type="ECO:0000256" key="1">
    <source>
        <dbReference type="SAM" id="Phobius"/>
    </source>
</evidence>
<sequence length="195" mass="22287">MTESKAKLKPELGGQAVIEGVMMRSPEKLSVAVRRKNGKILLKSENFTSLTKKNRFFNLPFIRGGVALLESLYLGVKTLSWSSKVAVSDEKNEENKLQNNKKEFLSNITIWFTVFLGLAGGILLFFYLPLLLTDLTGLKSGFYYNLVDSLIRIFIFMTYILIISKWKEIQKIFQYHGAEHKSIYAYENGNKLTVE</sequence>
<dbReference type="PANTHER" id="PTHR42867:SF1">
    <property type="entry name" value="MEMBRANE PROTEIN-RELATED"/>
    <property type="match status" value="1"/>
</dbReference>
<feature type="non-terminal residue" evidence="2">
    <location>
        <position position="195"/>
    </location>
</feature>
<keyword evidence="1" id="KW-0472">Membrane</keyword>